<evidence type="ECO:0000256" key="1">
    <source>
        <dbReference type="SAM" id="SignalP"/>
    </source>
</evidence>
<dbReference type="OrthoDB" id="4312737at2"/>
<keyword evidence="3" id="KW-1185">Reference proteome</keyword>
<evidence type="ECO:0000313" key="2">
    <source>
        <dbReference type="EMBL" id="RKN70036.1"/>
    </source>
</evidence>
<dbReference type="Proteomes" id="UP000270343">
    <property type="component" value="Unassembled WGS sequence"/>
</dbReference>
<gene>
    <name evidence="2" type="ORF">D7231_23470</name>
</gene>
<dbReference type="EMBL" id="RBAM01000009">
    <property type="protein sequence ID" value="RKN70036.1"/>
    <property type="molecule type" value="Genomic_DNA"/>
</dbReference>
<keyword evidence="1" id="KW-0732">Signal</keyword>
<feature type="chain" id="PRO_5017321490" evidence="1">
    <location>
        <begin position="33"/>
        <end position="156"/>
    </location>
</feature>
<name>A0A3B0BD51_9ACTN</name>
<evidence type="ECO:0000313" key="3">
    <source>
        <dbReference type="Proteomes" id="UP000270343"/>
    </source>
</evidence>
<comment type="caution">
    <text evidence="2">The sequence shown here is derived from an EMBL/GenBank/DDBJ whole genome shotgun (WGS) entry which is preliminary data.</text>
</comment>
<protein>
    <submittedName>
        <fullName evidence="2">Uncharacterized protein</fullName>
    </submittedName>
</protein>
<organism evidence="2 3">
    <name type="scientific">Streptomyces klenkii</name>
    <dbReference type="NCBI Taxonomy" id="1420899"/>
    <lineage>
        <taxon>Bacteria</taxon>
        <taxon>Bacillati</taxon>
        <taxon>Actinomycetota</taxon>
        <taxon>Actinomycetes</taxon>
        <taxon>Kitasatosporales</taxon>
        <taxon>Streptomycetaceae</taxon>
        <taxon>Streptomyces</taxon>
    </lineage>
</organism>
<proteinExistence type="predicted"/>
<sequence>MPTHPPRFAGAAAGCALALALSAAGVTGPAPAAAAAPVSAPASASAPQPKQYTAAQVYGFLVKFYGQHGPSAYDRMHKVDADLRKRAAAAKGSDVLLCAQNVPRSISVGRVTAERSGMAWAPVTTHWKAGPDKRFTAYVGLKGSLPMKLYDVTCDG</sequence>
<reference evidence="2 3" key="1">
    <citation type="journal article" date="2015" name="Antonie Van Leeuwenhoek">
        <title>Streptomyces klenkii sp. nov., isolated from deep marine sediment.</title>
        <authorList>
            <person name="Veyisoglu A."/>
            <person name="Sahin N."/>
        </authorList>
    </citation>
    <scope>NUCLEOTIDE SEQUENCE [LARGE SCALE GENOMIC DNA]</scope>
    <source>
        <strain evidence="2 3">KCTC 29202</strain>
    </source>
</reference>
<dbReference type="AlphaFoldDB" id="A0A3B0BD51"/>
<accession>A0A3B0BD51</accession>
<feature type="signal peptide" evidence="1">
    <location>
        <begin position="1"/>
        <end position="32"/>
    </location>
</feature>